<sequence length="299" mass="32950">MKFHWRSSMRIVLVHGINQEGKSADIIRDEWMGALRRTCSKEGLADPTIDISRIDAAFYGDTLLALSAGWVAGQTIALGAEEASDDFDEFSVKALEEMALRMGATREDIESEAATTTVALGAGIHKKWVKAIARVIERISPFGGTLAMRFLGQAHAYLRNQHVNSEINRLVEPLFEDDEPMVVIAHSLGTVLCYSLLRKFAERNRPRQVPLLITLGSPLGIDSVRKSFSKPRNRPAGVVRWFNGADPEDFIALQASLTPTTFGSGIENYPDFENGHDDPHSVAAYLSDKRVVLAIAETV</sequence>
<dbReference type="InterPro" id="IPR029058">
    <property type="entry name" value="AB_hydrolase_fold"/>
</dbReference>
<dbReference type="Gene3D" id="3.40.50.1820">
    <property type="entry name" value="alpha/beta hydrolase"/>
    <property type="match status" value="1"/>
</dbReference>
<dbReference type="EMBL" id="AFHG01000054">
    <property type="protein sequence ID" value="EGK70654.1"/>
    <property type="molecule type" value="Genomic_DNA"/>
</dbReference>
<protein>
    <recommendedName>
        <fullName evidence="3">Alpha/beta hydrolase</fullName>
    </recommendedName>
</protein>
<evidence type="ECO:0008006" key="3">
    <source>
        <dbReference type="Google" id="ProtNLM"/>
    </source>
</evidence>
<dbReference type="STRING" id="1000565.METUNv1_03124"/>
<dbReference type="SUPFAM" id="SSF53474">
    <property type="entry name" value="alpha/beta-Hydrolases"/>
    <property type="match status" value="1"/>
</dbReference>
<reference evidence="1 2" key="1">
    <citation type="journal article" date="2011" name="J. Bacteriol.">
        <title>Genome sequence of Methyloversatilis universalis FAM5T, a methylotrophic representative of the order Rhodocyclales.</title>
        <authorList>
            <person name="Kittichotirat W."/>
            <person name="Good N.M."/>
            <person name="Hall R."/>
            <person name="Bringel F."/>
            <person name="Lajus A."/>
            <person name="Medigue C."/>
            <person name="Smalley N.E."/>
            <person name="Beck D."/>
            <person name="Bumgarner R."/>
            <person name="Vuilleumier S."/>
            <person name="Kalyuzhnaya M.G."/>
        </authorList>
    </citation>
    <scope>NUCLEOTIDE SEQUENCE [LARGE SCALE GENOMIC DNA]</scope>
    <source>
        <strain evidence="2">ATCC BAA-1314 / JCM 13912 / FAM5</strain>
    </source>
</reference>
<name>F5RFP0_METUF</name>
<evidence type="ECO:0000313" key="1">
    <source>
        <dbReference type="EMBL" id="EGK70654.1"/>
    </source>
</evidence>
<organism evidence="1 2">
    <name type="scientific">Methyloversatilis universalis (strain ATCC BAA-1314 / DSM 25237 / JCM 13912 / CCUG 52030 / FAM5)</name>
    <dbReference type="NCBI Taxonomy" id="1000565"/>
    <lineage>
        <taxon>Bacteria</taxon>
        <taxon>Pseudomonadati</taxon>
        <taxon>Pseudomonadota</taxon>
        <taxon>Betaproteobacteria</taxon>
        <taxon>Nitrosomonadales</taxon>
        <taxon>Sterolibacteriaceae</taxon>
        <taxon>Methyloversatilis</taxon>
    </lineage>
</organism>
<dbReference type="AlphaFoldDB" id="F5RFP0"/>
<evidence type="ECO:0000313" key="2">
    <source>
        <dbReference type="Proteomes" id="UP000005019"/>
    </source>
</evidence>
<comment type="caution">
    <text evidence="1">The sequence shown here is derived from an EMBL/GenBank/DDBJ whole genome shotgun (WGS) entry which is preliminary data.</text>
</comment>
<proteinExistence type="predicted"/>
<accession>F5RFP0</accession>
<gene>
    <name evidence="1" type="ORF">METUNv1_03124</name>
</gene>
<dbReference type="Proteomes" id="UP000005019">
    <property type="component" value="Unassembled WGS sequence"/>
</dbReference>
<keyword evidence="2" id="KW-1185">Reference proteome</keyword>
<dbReference type="eggNOG" id="COG3591">
    <property type="taxonomic scope" value="Bacteria"/>
</dbReference>